<gene>
    <name evidence="1" type="ORF">AArcMg_1780</name>
</gene>
<evidence type="ECO:0000313" key="1">
    <source>
        <dbReference type="EMBL" id="AXR81788.1"/>
    </source>
</evidence>
<accession>A0A346PQJ3</accession>
<dbReference type="AlphaFoldDB" id="A0A346PQJ3"/>
<proteinExistence type="predicted"/>
<dbReference type="Proteomes" id="UP000258613">
    <property type="component" value="Chromosome"/>
</dbReference>
<reference evidence="2" key="1">
    <citation type="submission" date="2018-02" db="EMBL/GenBank/DDBJ databases">
        <title>Phenotypic and genomic properties of facultatively anaerobic sulfur-reducing natronoarchaea from hypersaline soda lakes.</title>
        <authorList>
            <person name="Sorokin D.Y."/>
            <person name="Kublanov I.V."/>
            <person name="Roman P."/>
            <person name="Sinninghe Damste J.S."/>
            <person name="Golyshin P.N."/>
            <person name="Rojo D."/>
            <person name="Ciordia S."/>
            <person name="Mena M.D.C."/>
            <person name="Ferrer M."/>
            <person name="Messina E."/>
            <person name="Smedile F."/>
            <person name="La Spada G."/>
            <person name="La Cono V."/>
            <person name="Yakimov M.M."/>
        </authorList>
    </citation>
    <scope>NUCLEOTIDE SEQUENCE [LARGE SCALE GENOMIC DNA]</scope>
    <source>
        <strain evidence="2">AArc-Mg</strain>
    </source>
</reference>
<evidence type="ECO:0000313" key="2">
    <source>
        <dbReference type="Proteomes" id="UP000258613"/>
    </source>
</evidence>
<name>A0A346PQJ3_9EURY</name>
<organism evidence="1 2">
    <name type="scientific">Natrarchaeobaculum sulfurireducens</name>
    <dbReference type="NCBI Taxonomy" id="2044521"/>
    <lineage>
        <taxon>Archaea</taxon>
        <taxon>Methanobacteriati</taxon>
        <taxon>Methanobacteriota</taxon>
        <taxon>Stenosarchaea group</taxon>
        <taxon>Halobacteria</taxon>
        <taxon>Halobacteriales</taxon>
        <taxon>Natrialbaceae</taxon>
        <taxon>Natrarchaeobaculum</taxon>
    </lineage>
</organism>
<keyword evidence="2" id="KW-1185">Reference proteome</keyword>
<protein>
    <submittedName>
        <fullName evidence="1">Uncharacterized protein</fullName>
    </submittedName>
</protein>
<sequence length="128" mass="14700">MRRREYKINVTTSDTLQDARRELEAYIPAELAEKALNSVNKASRKLIDEYDLHVEVDPEVVAETLQQGFATIVCEWLEADTWQEDDVEDIIDELERNPKENLTFVAGFVAFENADMKQVSQAIHSATR</sequence>
<dbReference type="EMBL" id="CP027033">
    <property type="protein sequence ID" value="AXR81788.1"/>
    <property type="molecule type" value="Genomic_DNA"/>
</dbReference>
<dbReference type="KEGG" id="nag:AArcMg_1780"/>